<sequence>MTRIRRIAILIDGGFFLKRLRDWPGHDRDSPSSVMGDIRLICRNHVRGLTGETCRMEESRWLYHVYRLFFYDAEPFSGAPHHPLKNRQEDFARTPEAAFRRALFDLIRRERKFALRLGHLSNDRPWTPHDRHLKQLLKIWHRADDIRDALTGARALSADEAEAARQVIEYWLALKPDDIYLPLRQKGVDMKIGLDIASMTLKRQVDTIILVTGDSDFIPAAKVARREGVEFLLDPMWRTVDGQLMEHIDGLVAGFPRPAGRR</sequence>
<gene>
    <name evidence="2" type="ORF">P1J78_23330</name>
</gene>
<comment type="caution">
    <text evidence="2">The sequence shown here is derived from an EMBL/GenBank/DDBJ whole genome shotgun (WGS) entry which is preliminary data.</text>
</comment>
<proteinExistence type="predicted"/>
<dbReference type="GO" id="GO:0004540">
    <property type="term" value="F:RNA nuclease activity"/>
    <property type="evidence" value="ECO:0007669"/>
    <property type="project" value="InterPro"/>
</dbReference>
<name>A0AAE3NWS7_9RHOB</name>
<evidence type="ECO:0000259" key="1">
    <source>
        <dbReference type="Pfam" id="PF01936"/>
    </source>
</evidence>
<feature type="domain" description="NYN" evidence="1">
    <location>
        <begin position="182"/>
        <end position="232"/>
    </location>
</feature>
<protein>
    <submittedName>
        <fullName evidence="2">NYN domain-containing protein</fullName>
    </submittedName>
</protein>
<evidence type="ECO:0000313" key="3">
    <source>
        <dbReference type="Proteomes" id="UP001220964"/>
    </source>
</evidence>
<evidence type="ECO:0000313" key="2">
    <source>
        <dbReference type="EMBL" id="MDF0603664.1"/>
    </source>
</evidence>
<dbReference type="Proteomes" id="UP001220964">
    <property type="component" value="Unassembled WGS sequence"/>
</dbReference>
<dbReference type="CDD" id="cd18722">
    <property type="entry name" value="PIN_NicB-like"/>
    <property type="match status" value="1"/>
</dbReference>
<dbReference type="Gene3D" id="3.40.50.1010">
    <property type="entry name" value="5'-nuclease"/>
    <property type="match status" value="1"/>
</dbReference>
<dbReference type="RefSeq" id="WP_275569779.1">
    <property type="nucleotide sequence ID" value="NZ_JARGYC010000115.1"/>
</dbReference>
<dbReference type="InterPro" id="IPR021139">
    <property type="entry name" value="NYN"/>
</dbReference>
<keyword evidence="3" id="KW-1185">Reference proteome</keyword>
<dbReference type="Pfam" id="PF01936">
    <property type="entry name" value="NYN"/>
    <property type="match status" value="1"/>
</dbReference>
<dbReference type="AlphaFoldDB" id="A0AAE3NWS7"/>
<reference evidence="2" key="1">
    <citation type="submission" date="2023-03" db="EMBL/GenBank/DDBJ databases">
        <title>Multiphase analysis and comparison of six strains from genera Psychromarinibacter, Lutimaribacter, and Maritimibacter, including a novel species: Psychromarinibacter sediminicola sp. nov.</title>
        <authorList>
            <person name="Wang Y.-H."/>
            <person name="Ye M.-Q."/>
            <person name="Du Z.-J."/>
        </authorList>
    </citation>
    <scope>NUCLEOTIDE SEQUENCE</scope>
    <source>
        <strain evidence="2">C21-152</strain>
    </source>
</reference>
<dbReference type="EMBL" id="JARGYC010000115">
    <property type="protein sequence ID" value="MDF0603664.1"/>
    <property type="molecule type" value="Genomic_DNA"/>
</dbReference>
<organism evidence="2 3">
    <name type="scientific">Psychromarinibacter sediminicola</name>
    <dbReference type="NCBI Taxonomy" id="3033385"/>
    <lineage>
        <taxon>Bacteria</taxon>
        <taxon>Pseudomonadati</taxon>
        <taxon>Pseudomonadota</taxon>
        <taxon>Alphaproteobacteria</taxon>
        <taxon>Rhodobacterales</taxon>
        <taxon>Paracoccaceae</taxon>
        <taxon>Psychromarinibacter</taxon>
    </lineage>
</organism>
<accession>A0AAE3NWS7</accession>